<name>A0A6S6R4N4_9FIRM</name>
<dbReference type="GO" id="GO:0006508">
    <property type="term" value="P:proteolysis"/>
    <property type="evidence" value="ECO:0007669"/>
    <property type="project" value="UniProtKB-KW"/>
</dbReference>
<accession>A0A6S6R4N4</accession>
<evidence type="ECO:0000313" key="9">
    <source>
        <dbReference type="Proteomes" id="UP000515561"/>
    </source>
</evidence>
<evidence type="ECO:0000256" key="4">
    <source>
        <dbReference type="ARBA" id="ARBA00022692"/>
    </source>
</evidence>
<evidence type="ECO:0000256" key="1">
    <source>
        <dbReference type="ARBA" id="ARBA00022475"/>
    </source>
</evidence>
<dbReference type="AlphaFoldDB" id="A0A6S6R4N4"/>
<keyword evidence="7" id="KW-0472">Membrane</keyword>
<keyword evidence="5" id="KW-0378">Hydrolase</keyword>
<dbReference type="SMART" id="SM00793">
    <property type="entry name" value="AgrB"/>
    <property type="match status" value="1"/>
</dbReference>
<keyword evidence="6" id="KW-1133">Transmembrane helix</keyword>
<keyword evidence="9" id="KW-1185">Reference proteome</keyword>
<organism evidence="8 9">
    <name type="scientific">Anaerocolumna cellulosilytica</name>
    <dbReference type="NCBI Taxonomy" id="433286"/>
    <lineage>
        <taxon>Bacteria</taxon>
        <taxon>Bacillati</taxon>
        <taxon>Bacillota</taxon>
        <taxon>Clostridia</taxon>
        <taxon>Lachnospirales</taxon>
        <taxon>Lachnospiraceae</taxon>
        <taxon>Anaerocolumna</taxon>
    </lineage>
</organism>
<evidence type="ECO:0000256" key="2">
    <source>
        <dbReference type="ARBA" id="ARBA00022654"/>
    </source>
</evidence>
<dbReference type="GO" id="GO:0008233">
    <property type="term" value="F:peptidase activity"/>
    <property type="evidence" value="ECO:0007669"/>
    <property type="project" value="UniProtKB-KW"/>
</dbReference>
<dbReference type="Pfam" id="PF04647">
    <property type="entry name" value="AgrB"/>
    <property type="match status" value="1"/>
</dbReference>
<reference evidence="8 9" key="1">
    <citation type="journal article" date="2016" name="Int. J. Syst. Evol. Microbiol.">
        <title>Descriptions of Anaerotaenia torta gen. nov., sp. nov. and Anaerocolumna cellulosilytica gen. nov., sp. nov. isolated from a methanogenic reactor of cattle waste.</title>
        <authorList>
            <person name="Uek A."/>
            <person name="Ohtaki Y."/>
            <person name="Kaku N."/>
            <person name="Ueki K."/>
        </authorList>
    </citation>
    <scope>NUCLEOTIDE SEQUENCE [LARGE SCALE GENOMIC DNA]</scope>
    <source>
        <strain evidence="8 9">SN021</strain>
    </source>
</reference>
<keyword evidence="3" id="KW-0645">Protease</keyword>
<protein>
    <submittedName>
        <fullName evidence="8">Uncharacterized protein</fullName>
    </submittedName>
</protein>
<sequence length="198" mass="22092">MRVSLAERITNQFIESKLIDAEDSEIYTFGLQQGGYMLLSFITALGIGLSLGMFLQSMIFLLAYIPLRSYAGGYHEKNQLRCYLLSIIMTATVLLTIKFIPWDGFSFLVVAVAAGGIIFFMAPVEDRNKLLSWMEKCVYKRRARYILGVLTVTACLLWRMGSFQSAISIIMALATLGAMLVLGKVRLLLAHKIIGTTN</sequence>
<dbReference type="EMBL" id="AP023367">
    <property type="protein sequence ID" value="BCJ94370.1"/>
    <property type="molecule type" value="Genomic_DNA"/>
</dbReference>
<proteinExistence type="predicted"/>
<evidence type="ECO:0000313" key="8">
    <source>
        <dbReference type="EMBL" id="BCJ94370.1"/>
    </source>
</evidence>
<keyword evidence="1" id="KW-1003">Cell membrane</keyword>
<evidence type="ECO:0000256" key="6">
    <source>
        <dbReference type="ARBA" id="ARBA00022989"/>
    </source>
</evidence>
<evidence type="ECO:0000256" key="3">
    <source>
        <dbReference type="ARBA" id="ARBA00022670"/>
    </source>
</evidence>
<evidence type="ECO:0000256" key="5">
    <source>
        <dbReference type="ARBA" id="ARBA00022801"/>
    </source>
</evidence>
<keyword evidence="4" id="KW-0812">Transmembrane</keyword>
<dbReference type="KEGG" id="acel:acsn021_19390"/>
<dbReference type="GO" id="GO:0009372">
    <property type="term" value="P:quorum sensing"/>
    <property type="evidence" value="ECO:0007669"/>
    <property type="project" value="UniProtKB-KW"/>
</dbReference>
<keyword evidence="2" id="KW-0673">Quorum sensing</keyword>
<evidence type="ECO:0000256" key="7">
    <source>
        <dbReference type="ARBA" id="ARBA00023136"/>
    </source>
</evidence>
<dbReference type="InterPro" id="IPR006741">
    <property type="entry name" value="AgrB"/>
</dbReference>
<dbReference type="GO" id="GO:0016020">
    <property type="term" value="C:membrane"/>
    <property type="evidence" value="ECO:0007669"/>
    <property type="project" value="InterPro"/>
</dbReference>
<dbReference type="Proteomes" id="UP000515561">
    <property type="component" value="Chromosome"/>
</dbReference>
<gene>
    <name evidence="8" type="ORF">acsn021_19390</name>
</gene>
<dbReference type="RefSeq" id="WP_184091019.1">
    <property type="nucleotide sequence ID" value="NZ_AP023367.1"/>
</dbReference>